<organism evidence="6 7">
    <name type="scientific">Phoenix dactylifera</name>
    <name type="common">Date palm</name>
    <dbReference type="NCBI Taxonomy" id="42345"/>
    <lineage>
        <taxon>Eukaryota</taxon>
        <taxon>Viridiplantae</taxon>
        <taxon>Streptophyta</taxon>
        <taxon>Embryophyta</taxon>
        <taxon>Tracheophyta</taxon>
        <taxon>Spermatophyta</taxon>
        <taxon>Magnoliopsida</taxon>
        <taxon>Liliopsida</taxon>
        <taxon>Arecaceae</taxon>
        <taxon>Coryphoideae</taxon>
        <taxon>Phoeniceae</taxon>
        <taxon>Phoenix</taxon>
    </lineage>
</organism>
<keyword evidence="5" id="KW-0964">Secreted</keyword>
<accession>A0A8B9A021</accession>
<evidence type="ECO:0000256" key="1">
    <source>
        <dbReference type="ARBA" id="ARBA00003534"/>
    </source>
</evidence>
<dbReference type="GO" id="GO:0009505">
    <property type="term" value="C:plant-type cell wall"/>
    <property type="evidence" value="ECO:0007669"/>
    <property type="project" value="TreeGrafter"/>
</dbReference>
<dbReference type="GO" id="GO:0052793">
    <property type="term" value="F:pectin acetylesterase activity"/>
    <property type="evidence" value="ECO:0007669"/>
    <property type="project" value="TreeGrafter"/>
</dbReference>
<evidence type="ECO:0000313" key="6">
    <source>
        <dbReference type="Proteomes" id="UP000228380"/>
    </source>
</evidence>
<evidence type="ECO:0000256" key="2">
    <source>
        <dbReference type="ARBA" id="ARBA00004191"/>
    </source>
</evidence>
<comment type="function">
    <text evidence="1 5">Hydrolyzes acetyl esters in homogalacturonan regions of pectin. In type I primary cell wall, galacturonic acid residues of pectin can be acetylated at the O-2 and O-3 positions. Decreasing the degree of acetylation of pectin gels in vitro alters their physical properties.</text>
</comment>
<dbReference type="RefSeq" id="XP_038979921.1">
    <property type="nucleotide sequence ID" value="XM_039123993.1"/>
</dbReference>
<evidence type="ECO:0000256" key="4">
    <source>
        <dbReference type="ARBA" id="ARBA00022512"/>
    </source>
</evidence>
<keyword evidence="6" id="KW-1185">Reference proteome</keyword>
<dbReference type="OrthoDB" id="2015280at2759"/>
<keyword evidence="5" id="KW-0961">Cell wall biogenesis/degradation</keyword>
<dbReference type="Pfam" id="PF03283">
    <property type="entry name" value="PAE"/>
    <property type="match status" value="2"/>
</dbReference>
<reference evidence="6" key="1">
    <citation type="journal article" date="2019" name="Nat. Commun.">
        <title>Genome-wide association mapping of date palm fruit traits.</title>
        <authorList>
            <person name="Hazzouri K.M."/>
            <person name="Gros-Balthazard M."/>
            <person name="Flowers J.M."/>
            <person name="Copetti D."/>
            <person name="Lemansour A."/>
            <person name="Lebrun M."/>
            <person name="Masmoudi K."/>
            <person name="Ferrand S."/>
            <person name="Dhar M.I."/>
            <person name="Fresquez Z.A."/>
            <person name="Rosas U."/>
            <person name="Zhang J."/>
            <person name="Talag J."/>
            <person name="Lee S."/>
            <person name="Kudrna D."/>
            <person name="Powell R.F."/>
            <person name="Leitch I.J."/>
            <person name="Krueger R.R."/>
            <person name="Wing R.A."/>
            <person name="Amiri K.M.A."/>
            <person name="Purugganan M.D."/>
        </authorList>
    </citation>
    <scope>NUCLEOTIDE SEQUENCE [LARGE SCALE GENOMIC DNA]</scope>
    <source>
        <strain evidence="6">cv. Khalas</strain>
    </source>
</reference>
<dbReference type="KEGG" id="pda:120110026"/>
<evidence type="ECO:0000313" key="7">
    <source>
        <dbReference type="RefSeq" id="XP_038979921.1"/>
    </source>
</evidence>
<dbReference type="EC" id="3.1.1.-" evidence="5"/>
<dbReference type="GO" id="GO:0071555">
    <property type="term" value="P:cell wall organization"/>
    <property type="evidence" value="ECO:0007669"/>
    <property type="project" value="UniProtKB-KW"/>
</dbReference>
<keyword evidence="4 5" id="KW-0134">Cell wall</keyword>
<comment type="subcellular location">
    <subcellularLocation>
        <location evidence="2 5">Secreted</location>
        <location evidence="2 5">Cell wall</location>
    </subcellularLocation>
</comment>
<evidence type="ECO:0000256" key="5">
    <source>
        <dbReference type="RuleBase" id="RU363114"/>
    </source>
</evidence>
<dbReference type="PANTHER" id="PTHR21562">
    <property type="entry name" value="NOTUM-RELATED"/>
    <property type="match status" value="1"/>
</dbReference>
<name>A0A8B9A021_PHODC</name>
<dbReference type="AlphaFoldDB" id="A0A8B9A021"/>
<proteinExistence type="inferred from homology"/>
<gene>
    <name evidence="7" type="primary">LOC120110026</name>
</gene>
<dbReference type="PANTHER" id="PTHR21562:SF93">
    <property type="entry name" value="PECTIN ACETYLESTERASE 8"/>
    <property type="match status" value="1"/>
</dbReference>
<evidence type="ECO:0000256" key="3">
    <source>
        <dbReference type="ARBA" id="ARBA00005784"/>
    </source>
</evidence>
<dbReference type="InterPro" id="IPR004963">
    <property type="entry name" value="PAE/NOTUM"/>
</dbReference>
<sequence>MVQQIRTPLFILNAAYDSWQEKILKNKQTEYCQCCRTQFLNALAGFGSSSSTGMFINSCYAHCQSEMQETWLSSDSPVLEKIVRSITICYRLLDNDLNFGLLRESVDIPLGEVYKVLPIAKAVGDWFYDRIAFQKIDCPYLCDSTCHSRIFEDNSEA</sequence>
<comment type="similarity">
    <text evidence="3 5">Belongs to the pectinacetylesterase family.</text>
</comment>
<dbReference type="GeneID" id="120110026"/>
<dbReference type="Proteomes" id="UP000228380">
    <property type="component" value="Chromosome 2"/>
</dbReference>
<protein>
    <recommendedName>
        <fullName evidence="5">Pectin acetylesterase</fullName>
        <ecNumber evidence="5">3.1.1.-</ecNumber>
    </recommendedName>
</protein>
<keyword evidence="5" id="KW-0378">Hydrolase</keyword>
<reference evidence="7" key="2">
    <citation type="submission" date="2025-08" db="UniProtKB">
        <authorList>
            <consortium name="RefSeq"/>
        </authorList>
    </citation>
    <scope>IDENTIFICATION</scope>
    <source>
        <tissue evidence="7">Young leaves</tissue>
    </source>
</reference>